<protein>
    <submittedName>
        <fullName evidence="2">Uncharacterized protein</fullName>
    </submittedName>
</protein>
<feature type="region of interest" description="Disordered" evidence="1">
    <location>
        <begin position="27"/>
        <end position="56"/>
    </location>
</feature>
<organism evidence="2 3">
    <name type="scientific">Azospirillum rugosum</name>
    <dbReference type="NCBI Taxonomy" id="416170"/>
    <lineage>
        <taxon>Bacteria</taxon>
        <taxon>Pseudomonadati</taxon>
        <taxon>Pseudomonadota</taxon>
        <taxon>Alphaproteobacteria</taxon>
        <taxon>Rhodospirillales</taxon>
        <taxon>Azospirillaceae</taxon>
        <taxon>Azospirillum</taxon>
    </lineage>
</organism>
<evidence type="ECO:0000313" key="2">
    <source>
        <dbReference type="EMBL" id="MBP2294475.1"/>
    </source>
</evidence>
<feature type="compositionally biased region" description="Low complexity" evidence="1">
    <location>
        <begin position="175"/>
        <end position="201"/>
    </location>
</feature>
<sequence>MNVALATATAQAPLPVMAARNGIAVGKGADTGTPSAADAAGDTSAVKVDTGKSGEDLPILGRYPRVAVRFDQDASRLVLLFRNPADGATVEQIPTEAALKQYREAQKDRKDGRSSLQLLVGGSDDGQARQPGQGSASSDLATGQRAGQGTGQGTGPGTSPHRGAGVETHTTSGYPPTVVHSTPATTHAAAPSGTSSGSGSARVNVVI</sequence>
<gene>
    <name evidence="2" type="ORF">J2851_004265</name>
</gene>
<feature type="compositionally biased region" description="Polar residues" evidence="1">
    <location>
        <begin position="130"/>
        <end position="141"/>
    </location>
</feature>
<evidence type="ECO:0000313" key="3">
    <source>
        <dbReference type="Proteomes" id="UP000781958"/>
    </source>
</evidence>
<dbReference type="Proteomes" id="UP000781958">
    <property type="component" value="Unassembled WGS sequence"/>
</dbReference>
<comment type="caution">
    <text evidence="2">The sequence shown here is derived from an EMBL/GenBank/DDBJ whole genome shotgun (WGS) entry which is preliminary data.</text>
</comment>
<feature type="compositionally biased region" description="Basic and acidic residues" evidence="1">
    <location>
        <begin position="103"/>
        <end position="113"/>
    </location>
</feature>
<name>A0ABS4SSY2_9PROT</name>
<accession>A0ABS4SSY2</accession>
<feature type="compositionally biased region" description="Gly residues" evidence="1">
    <location>
        <begin position="146"/>
        <end position="156"/>
    </location>
</feature>
<feature type="region of interest" description="Disordered" evidence="1">
    <location>
        <begin position="103"/>
        <end position="207"/>
    </location>
</feature>
<evidence type="ECO:0000256" key="1">
    <source>
        <dbReference type="SAM" id="MobiDB-lite"/>
    </source>
</evidence>
<proteinExistence type="predicted"/>
<dbReference type="EMBL" id="JAGINP010000016">
    <property type="protein sequence ID" value="MBP2294475.1"/>
    <property type="molecule type" value="Genomic_DNA"/>
</dbReference>
<keyword evidence="3" id="KW-1185">Reference proteome</keyword>
<dbReference type="RefSeq" id="WP_209768671.1">
    <property type="nucleotide sequence ID" value="NZ_JAGINP010000016.1"/>
</dbReference>
<reference evidence="2 3" key="1">
    <citation type="submission" date="2021-03" db="EMBL/GenBank/DDBJ databases">
        <title>Genomic Encyclopedia of Type Strains, Phase III (KMG-III): the genomes of soil and plant-associated and newly described type strains.</title>
        <authorList>
            <person name="Whitman W."/>
        </authorList>
    </citation>
    <scope>NUCLEOTIDE SEQUENCE [LARGE SCALE GENOMIC DNA]</scope>
    <source>
        <strain evidence="2 3">IMMIB AFH-6</strain>
    </source>
</reference>